<feature type="region of interest" description="Disordered" evidence="12">
    <location>
        <begin position="183"/>
        <end position="205"/>
    </location>
</feature>
<dbReference type="InterPro" id="IPR001878">
    <property type="entry name" value="Znf_CCHC"/>
</dbReference>
<evidence type="ECO:0000256" key="8">
    <source>
        <dbReference type="ARBA" id="ARBA00022801"/>
    </source>
</evidence>
<proteinExistence type="predicted"/>
<feature type="domain" description="CCHC-type" evidence="13">
    <location>
        <begin position="236"/>
        <end position="251"/>
    </location>
</feature>
<feature type="domain" description="Integrase catalytic" evidence="16">
    <location>
        <begin position="1142"/>
        <end position="1301"/>
    </location>
</feature>
<feature type="domain" description="Reverse transcriptase" evidence="15">
    <location>
        <begin position="588"/>
        <end position="767"/>
    </location>
</feature>
<keyword evidence="9" id="KW-0238">DNA-binding</keyword>
<evidence type="ECO:0000256" key="2">
    <source>
        <dbReference type="ARBA" id="ARBA00022670"/>
    </source>
</evidence>
<keyword evidence="11" id="KW-0479">Metal-binding</keyword>
<dbReference type="PROSITE" id="PS50175">
    <property type="entry name" value="ASP_PROT_RETROV"/>
    <property type="match status" value="1"/>
</dbReference>
<dbReference type="EMBL" id="GEGO01001472">
    <property type="protein sequence ID" value="JAR93932.1"/>
    <property type="molecule type" value="Transcribed_RNA"/>
</dbReference>
<dbReference type="SUPFAM" id="SSF53098">
    <property type="entry name" value="Ribonuclease H-like"/>
    <property type="match status" value="1"/>
</dbReference>
<organism evidence="17">
    <name type="scientific">Ixodes ricinus</name>
    <name type="common">Common tick</name>
    <name type="synonym">Acarus ricinus</name>
    <dbReference type="NCBI Taxonomy" id="34613"/>
    <lineage>
        <taxon>Eukaryota</taxon>
        <taxon>Metazoa</taxon>
        <taxon>Ecdysozoa</taxon>
        <taxon>Arthropoda</taxon>
        <taxon>Chelicerata</taxon>
        <taxon>Arachnida</taxon>
        <taxon>Acari</taxon>
        <taxon>Parasitiformes</taxon>
        <taxon>Ixodida</taxon>
        <taxon>Ixodoidea</taxon>
        <taxon>Ixodidae</taxon>
        <taxon>Ixodinae</taxon>
        <taxon>Ixodes</taxon>
    </lineage>
</organism>
<dbReference type="Gene3D" id="3.30.420.10">
    <property type="entry name" value="Ribonuclease H-like superfamily/Ribonuclease H"/>
    <property type="match status" value="1"/>
</dbReference>
<dbReference type="InterPro" id="IPR036397">
    <property type="entry name" value="RNaseH_sf"/>
</dbReference>
<dbReference type="Pfam" id="PF00078">
    <property type="entry name" value="RVT_1"/>
    <property type="match status" value="1"/>
</dbReference>
<dbReference type="Pfam" id="PF00098">
    <property type="entry name" value="zf-CCHC"/>
    <property type="match status" value="1"/>
</dbReference>
<evidence type="ECO:0000256" key="11">
    <source>
        <dbReference type="PROSITE-ProRule" id="PRU00047"/>
    </source>
</evidence>
<accession>A0A147BTY1</accession>
<dbReference type="GO" id="GO:0003677">
    <property type="term" value="F:DNA binding"/>
    <property type="evidence" value="ECO:0007669"/>
    <property type="project" value="UniProtKB-KW"/>
</dbReference>
<dbReference type="Pfam" id="PF13650">
    <property type="entry name" value="Asp_protease_2"/>
    <property type="match status" value="1"/>
</dbReference>
<dbReference type="GO" id="GO:0008270">
    <property type="term" value="F:zinc ion binding"/>
    <property type="evidence" value="ECO:0007669"/>
    <property type="project" value="UniProtKB-KW"/>
</dbReference>
<dbReference type="SUPFAM" id="SSF56672">
    <property type="entry name" value="DNA/RNA polymerases"/>
    <property type="match status" value="1"/>
</dbReference>
<dbReference type="SMART" id="SM00343">
    <property type="entry name" value="ZnF_C2HC"/>
    <property type="match status" value="2"/>
</dbReference>
<keyword evidence="6" id="KW-0064">Aspartyl protease</keyword>
<dbReference type="GO" id="GO:0003964">
    <property type="term" value="F:RNA-directed DNA polymerase activity"/>
    <property type="evidence" value="ECO:0007669"/>
    <property type="project" value="UniProtKB-EC"/>
</dbReference>
<keyword evidence="5" id="KW-0540">Nuclease</keyword>
<evidence type="ECO:0000256" key="10">
    <source>
        <dbReference type="ARBA" id="ARBA00023268"/>
    </source>
</evidence>
<feature type="region of interest" description="Disordered" evidence="12">
    <location>
        <begin position="973"/>
        <end position="993"/>
    </location>
</feature>
<keyword evidence="7" id="KW-0255">Endonuclease</keyword>
<name>A0A147BTY1_IXORI</name>
<evidence type="ECO:0000256" key="1">
    <source>
        <dbReference type="ARBA" id="ARBA00012493"/>
    </source>
</evidence>
<dbReference type="PANTHER" id="PTHR37984:SF5">
    <property type="entry name" value="PROTEIN NYNRIN-LIKE"/>
    <property type="match status" value="1"/>
</dbReference>
<dbReference type="InterPro" id="IPR001995">
    <property type="entry name" value="Peptidase_A2_cat"/>
</dbReference>
<dbReference type="Gene3D" id="3.10.10.10">
    <property type="entry name" value="HIV Type 1 Reverse Transcriptase, subunit A, domain 1"/>
    <property type="match status" value="1"/>
</dbReference>
<dbReference type="Gene3D" id="3.30.70.270">
    <property type="match status" value="2"/>
</dbReference>
<dbReference type="InterPro" id="IPR001584">
    <property type="entry name" value="Integrase_cat-core"/>
</dbReference>
<keyword evidence="10" id="KW-0511">Multifunctional enzyme</keyword>
<evidence type="ECO:0000259" key="15">
    <source>
        <dbReference type="PROSITE" id="PS50878"/>
    </source>
</evidence>
<feature type="region of interest" description="Disordered" evidence="12">
    <location>
        <begin position="1432"/>
        <end position="1488"/>
    </location>
</feature>
<sequence>SQMSRPAPSDVAMRVAPDASAAVSKFTGLEGDIVANEWITEFIQVAELARWNDDEKITVAKLKLSGPARDWQQSTGMACKAWSAWEAAFRDAFVRPPTKTEQWRIMEQRVQRKGECHETYVREKEKLCVRLGLNVDETKEEIITGLLSRELSYAMRNRTHHAVNDLLRDIKSYEHFEKNRDAKFASTGTSRPKPSAELPSVPQQNKTATRGVKCYNCQRLGHYAKNCDKPPRPRVCTRCGGEGHGTRNCPKRESDAPQVITVRCKNKTSSSESFKQVEIEGEPVIALLDTGAKVSLMKAQCAKRLGKEIQGDTEVLRGVGGECMSLGEVRVKIRCDEHEVDETTMRVVGDHVFTGPDVIIGTDIIDHPHLVLIRKHGQTALVDERRYPFLQDFHVEMDDNKVELRASETVTVPKNCIQWVTVTTGNETTEGPHVFSTGGEIDILCQMRGGKTDIPVVGAVDCDVALKRGQVVSRCQSSPMNPDVPDVYSVLQQVIESEPGKREKRLAPITAEEVNVGPTITEDERRELCQVINEHRTCFAQNMTELGRTDVVTMKIEEKPGSAPVKRSPYRASWSEREVLRKITDDLKANGLIRDSNSEYSSPVLLVKKKTGEYRMVVDYRRLNAQTVKDSFPLPRVDEVLDRLAGNTLFSVLDMAHGYFQIPMDESSIHKAAFTTPDGHFEPLRLFFGLANGPPVYQRMISRVLGPLGWNVATCYLDDILVPARDWPEMLVKLQQVLDTISEAGLTLRLSKCEFGKTEVEYLGVVLTPQGIRPGSRKLSAIVDMPRPTSATELRRFLGLVSFFRKFVPQHASIAAPLHRLLKAGAVFEWCPEVDEAFAKLKEKLVSAPVLALFDHRKETELHTDASSKGLAGMLLQRGDTGSWNLVYCVGRRTSETEQKYHSSRLELLAVVWSVGRLRCLLLGVKFTIVTDCSATLYLNTWKSVKPQIARWFEELCDYDYVIRHRPGTQMEHVDALSRAPSDERELTADGDEDKNPEMCIAPVYYTVPVEDKVAMIQAQDPELRALLEILHKPTSERTSSERSLVHNFEVCQGILYYQLQSGTSSRKLFVVPRSMRKFITVKFHDFGGHFAVDKTVAKIREKFWFSGMVAYVKQHVRQCIECLFLKQPGGKVQGKLNPIEPGLRPFEIVHMDHLGPFVKSTQRNNVLLVLVDNLTKFVRLRAYPSTETKYVLRFLDEFICDYGAPRRIITDRGSCFTARDFEDYCLTRGIKHTLTSTQRPQANGQVERINRILIPAVAASTQYQTQRDWDHHLQKVQADINGTVSKTTGRSPFELLYGFVPALGSNLQELVSPDTEHQRSVHDLRMEARQAILDSQASAKRRYDQRHCAALYYAVGDVVVVKRAPVSTGESTKLQPKYRGPYTVVEVLPSDTYRVSNMPSEHPRNSQYTTTAHASQLKLFKLASEEKASIECPDGHTSMDSDGQAVNPSYSSCEEASDRDEPSSPQCTLRQSKRAKRKPVWTKDYVN</sequence>
<dbReference type="InterPro" id="IPR050951">
    <property type="entry name" value="Retrovirus_Pol_polyprotein"/>
</dbReference>
<dbReference type="PROSITE" id="PS50878">
    <property type="entry name" value="RT_POL"/>
    <property type="match status" value="1"/>
</dbReference>
<dbReference type="CDD" id="cd09274">
    <property type="entry name" value="RNase_HI_RT_Ty3"/>
    <property type="match status" value="1"/>
</dbReference>
<evidence type="ECO:0000259" key="14">
    <source>
        <dbReference type="PROSITE" id="PS50175"/>
    </source>
</evidence>
<dbReference type="CDD" id="cd01647">
    <property type="entry name" value="RT_LTR"/>
    <property type="match status" value="1"/>
</dbReference>
<evidence type="ECO:0000259" key="13">
    <source>
        <dbReference type="PROSITE" id="PS50158"/>
    </source>
</evidence>
<dbReference type="PROSITE" id="PS50994">
    <property type="entry name" value="INTEGRASE"/>
    <property type="match status" value="1"/>
</dbReference>
<dbReference type="InterPro" id="IPR021109">
    <property type="entry name" value="Peptidase_aspartic_dom_sf"/>
</dbReference>
<dbReference type="FunFam" id="3.30.70.270:FF:000026">
    <property type="entry name" value="Transposon Ty3-G Gag-Pol polyprotein"/>
    <property type="match status" value="1"/>
</dbReference>
<dbReference type="InterPro" id="IPR041588">
    <property type="entry name" value="Integrase_H2C2"/>
</dbReference>
<evidence type="ECO:0000256" key="7">
    <source>
        <dbReference type="ARBA" id="ARBA00022759"/>
    </source>
</evidence>
<evidence type="ECO:0000259" key="16">
    <source>
        <dbReference type="PROSITE" id="PS50994"/>
    </source>
</evidence>
<protein>
    <recommendedName>
        <fullName evidence="1">RNA-directed DNA polymerase</fullName>
        <ecNumber evidence="1">2.7.7.49</ecNumber>
    </recommendedName>
</protein>
<dbReference type="Gene3D" id="2.40.70.10">
    <property type="entry name" value="Acid Proteases"/>
    <property type="match status" value="1"/>
</dbReference>
<evidence type="ECO:0000256" key="6">
    <source>
        <dbReference type="ARBA" id="ARBA00022750"/>
    </source>
</evidence>
<dbReference type="Pfam" id="PF17921">
    <property type="entry name" value="Integrase_H2C2"/>
    <property type="match status" value="1"/>
</dbReference>
<dbReference type="Gene3D" id="4.10.60.10">
    <property type="entry name" value="Zinc finger, CCHC-type"/>
    <property type="match status" value="1"/>
</dbReference>
<dbReference type="Gene3D" id="1.10.340.70">
    <property type="match status" value="1"/>
</dbReference>
<dbReference type="PANTHER" id="PTHR37984">
    <property type="entry name" value="PROTEIN CBG26694"/>
    <property type="match status" value="1"/>
</dbReference>
<dbReference type="CDD" id="cd00303">
    <property type="entry name" value="retropepsin_like"/>
    <property type="match status" value="1"/>
</dbReference>
<keyword evidence="2" id="KW-0645">Protease</keyword>
<feature type="domain" description="CCHC-type" evidence="13">
    <location>
        <begin position="213"/>
        <end position="229"/>
    </location>
</feature>
<dbReference type="SUPFAM" id="SSF50630">
    <property type="entry name" value="Acid proteases"/>
    <property type="match status" value="1"/>
</dbReference>
<keyword evidence="11" id="KW-0863">Zinc-finger</keyword>
<dbReference type="InterPro" id="IPR012337">
    <property type="entry name" value="RNaseH-like_sf"/>
</dbReference>
<dbReference type="GO" id="GO:0004519">
    <property type="term" value="F:endonuclease activity"/>
    <property type="evidence" value="ECO:0007669"/>
    <property type="project" value="UniProtKB-KW"/>
</dbReference>
<dbReference type="EC" id="2.7.7.49" evidence="1"/>
<evidence type="ECO:0000256" key="9">
    <source>
        <dbReference type="ARBA" id="ARBA00023125"/>
    </source>
</evidence>
<dbReference type="GO" id="GO:0042575">
    <property type="term" value="C:DNA polymerase complex"/>
    <property type="evidence" value="ECO:0007669"/>
    <property type="project" value="UniProtKB-ARBA"/>
</dbReference>
<evidence type="ECO:0000313" key="17">
    <source>
        <dbReference type="EMBL" id="JAR93932.1"/>
    </source>
</evidence>
<feature type="compositionally biased region" description="Basic and acidic residues" evidence="12">
    <location>
        <begin position="973"/>
        <end position="988"/>
    </location>
</feature>
<feature type="domain" description="Peptidase A2" evidence="14">
    <location>
        <begin position="284"/>
        <end position="364"/>
    </location>
</feature>
<dbReference type="InterPro" id="IPR043502">
    <property type="entry name" value="DNA/RNA_pol_sf"/>
</dbReference>
<keyword evidence="8" id="KW-0378">Hydrolase</keyword>
<dbReference type="FunFam" id="3.30.420.10:FF:000032">
    <property type="entry name" value="Retrovirus-related Pol polyprotein from transposon 297-like Protein"/>
    <property type="match status" value="1"/>
</dbReference>
<feature type="compositionally biased region" description="Polar residues" evidence="12">
    <location>
        <begin position="1441"/>
        <end position="1455"/>
    </location>
</feature>
<keyword evidence="3" id="KW-0808">Transferase</keyword>
<dbReference type="GO" id="GO:0006508">
    <property type="term" value="P:proteolysis"/>
    <property type="evidence" value="ECO:0007669"/>
    <property type="project" value="UniProtKB-KW"/>
</dbReference>
<evidence type="ECO:0000256" key="3">
    <source>
        <dbReference type="ARBA" id="ARBA00022679"/>
    </source>
</evidence>
<dbReference type="InterPro" id="IPR043128">
    <property type="entry name" value="Rev_trsase/Diguanyl_cyclase"/>
</dbReference>
<feature type="non-terminal residue" evidence="17">
    <location>
        <position position="1"/>
    </location>
</feature>
<dbReference type="GO" id="GO:0015074">
    <property type="term" value="P:DNA integration"/>
    <property type="evidence" value="ECO:0007669"/>
    <property type="project" value="InterPro"/>
</dbReference>
<dbReference type="GO" id="GO:0004190">
    <property type="term" value="F:aspartic-type endopeptidase activity"/>
    <property type="evidence" value="ECO:0007669"/>
    <property type="project" value="UniProtKB-KW"/>
</dbReference>
<dbReference type="Pfam" id="PF00665">
    <property type="entry name" value="rve"/>
    <property type="match status" value="1"/>
</dbReference>
<dbReference type="PROSITE" id="PS50158">
    <property type="entry name" value="ZF_CCHC"/>
    <property type="match status" value="2"/>
</dbReference>
<reference evidence="17" key="1">
    <citation type="journal article" date="2018" name="PLoS Negl. Trop. Dis.">
        <title>Sialome diversity of ticks revealed by RNAseq of single tick salivary glands.</title>
        <authorList>
            <person name="Perner J."/>
            <person name="Kropackova S."/>
            <person name="Kopacek P."/>
            <person name="Ribeiro J.M."/>
        </authorList>
    </citation>
    <scope>NUCLEOTIDE SEQUENCE</scope>
    <source>
        <strain evidence="17">Siblings of single egg batch collected in Ceske Budejovice</strain>
        <tissue evidence="17">Salivary glands</tissue>
    </source>
</reference>
<evidence type="ECO:0000256" key="5">
    <source>
        <dbReference type="ARBA" id="ARBA00022722"/>
    </source>
</evidence>
<dbReference type="InterPro" id="IPR041577">
    <property type="entry name" value="RT_RNaseH_2"/>
</dbReference>
<dbReference type="FunFam" id="1.10.340.70:FF:000001">
    <property type="entry name" value="Retrovirus-related Pol polyprotein from transposon gypsy-like Protein"/>
    <property type="match status" value="1"/>
</dbReference>
<feature type="compositionally biased region" description="Basic residues" evidence="12">
    <location>
        <begin position="1472"/>
        <end position="1481"/>
    </location>
</feature>
<keyword evidence="11" id="KW-0862">Zinc</keyword>
<evidence type="ECO:0000256" key="12">
    <source>
        <dbReference type="SAM" id="MobiDB-lite"/>
    </source>
</evidence>
<evidence type="ECO:0000256" key="4">
    <source>
        <dbReference type="ARBA" id="ARBA00022695"/>
    </source>
</evidence>
<dbReference type="InterPro" id="IPR000477">
    <property type="entry name" value="RT_dom"/>
</dbReference>
<dbReference type="SUPFAM" id="SSF57756">
    <property type="entry name" value="Retrovirus zinc finger-like domains"/>
    <property type="match status" value="1"/>
</dbReference>
<dbReference type="Pfam" id="PF17919">
    <property type="entry name" value="RT_RNaseH_2"/>
    <property type="match status" value="1"/>
</dbReference>
<keyword evidence="4" id="KW-0548">Nucleotidyltransferase</keyword>
<dbReference type="InterPro" id="IPR036875">
    <property type="entry name" value="Znf_CCHC_sf"/>
</dbReference>